<feature type="transmembrane region" description="Helical" evidence="1">
    <location>
        <begin position="81"/>
        <end position="103"/>
    </location>
</feature>
<keyword evidence="1" id="KW-0472">Membrane</keyword>
<evidence type="ECO:0000313" key="2">
    <source>
        <dbReference type="EMBL" id="SFA95754.1"/>
    </source>
</evidence>
<gene>
    <name evidence="2" type="ORF">SAMN04488072_104143</name>
</gene>
<evidence type="ECO:0000256" key="1">
    <source>
        <dbReference type="SAM" id="Phobius"/>
    </source>
</evidence>
<keyword evidence="3" id="KW-1185">Reference proteome</keyword>
<dbReference type="STRING" id="237679.SAMN04488072_104143"/>
<dbReference type="Proteomes" id="UP000198642">
    <property type="component" value="Unassembled WGS sequence"/>
</dbReference>
<feature type="transmembrane region" description="Helical" evidence="1">
    <location>
        <begin position="23"/>
        <end position="42"/>
    </location>
</feature>
<feature type="transmembrane region" description="Helical" evidence="1">
    <location>
        <begin position="54"/>
        <end position="75"/>
    </location>
</feature>
<reference evidence="2 3" key="1">
    <citation type="submission" date="2016-10" db="EMBL/GenBank/DDBJ databases">
        <authorList>
            <person name="de Groot N.N."/>
        </authorList>
    </citation>
    <scope>NUCLEOTIDE SEQUENCE [LARGE SCALE GENOMIC DNA]</scope>
    <source>
        <strain evidence="2 3">CGMCC 1.3702</strain>
    </source>
</reference>
<keyword evidence="1" id="KW-0812">Transmembrane</keyword>
<proteinExistence type="predicted"/>
<sequence>MLVLCITVLLVYDYFPGIPFAEAVPLNLLILVMLALFILAVYRNRKQNPGQRNIFRSQVFFLVYIVAVMALLTFLDGESRVGIAFDKGIFWAAFAVAIMEISLQWRRMRQAQE</sequence>
<accession>A0A1I0X4I2</accession>
<name>A0A1I0X4I2_9BACI</name>
<organism evidence="2 3">
    <name type="scientific">Lentibacillus halodurans</name>
    <dbReference type="NCBI Taxonomy" id="237679"/>
    <lineage>
        <taxon>Bacteria</taxon>
        <taxon>Bacillati</taxon>
        <taxon>Bacillota</taxon>
        <taxon>Bacilli</taxon>
        <taxon>Bacillales</taxon>
        <taxon>Bacillaceae</taxon>
        <taxon>Lentibacillus</taxon>
    </lineage>
</organism>
<dbReference type="EMBL" id="FOJW01000004">
    <property type="protein sequence ID" value="SFA95754.1"/>
    <property type="molecule type" value="Genomic_DNA"/>
</dbReference>
<dbReference type="AlphaFoldDB" id="A0A1I0X4I2"/>
<evidence type="ECO:0000313" key="3">
    <source>
        <dbReference type="Proteomes" id="UP000198642"/>
    </source>
</evidence>
<protein>
    <submittedName>
        <fullName evidence="2">Uncharacterized protein</fullName>
    </submittedName>
</protein>
<keyword evidence="1" id="KW-1133">Transmembrane helix</keyword>